<proteinExistence type="predicted"/>
<sequence length="144" mass="16464">MTNPFIVHHQIVIEAPASAIWEVLVSPQYMKQWDDLPEGYGSDLLVLGSIIDWEGYSQLTVVEFEPEQRLRLALYVPKWPLPAEQYNIGYTYTVLQQGEHNLLTVEIGDFAAIPHGESYYDESVKFADLSLQKIKQLAEQITHS</sequence>
<reference evidence="1 2" key="1">
    <citation type="submission" date="2020-09" db="EMBL/GenBank/DDBJ databases">
        <title>Paenibacillus sp. CAU 1523 isolated from sand of Haeundae Beach.</title>
        <authorList>
            <person name="Kim W."/>
        </authorList>
    </citation>
    <scope>NUCLEOTIDE SEQUENCE [LARGE SCALE GENOMIC DNA]</scope>
    <source>
        <strain evidence="1 2">CAU 1523</strain>
    </source>
</reference>
<dbReference type="EMBL" id="JACYTN010000001">
    <property type="protein sequence ID" value="MBD8497240.1"/>
    <property type="molecule type" value="Genomic_DNA"/>
</dbReference>
<evidence type="ECO:0000313" key="1">
    <source>
        <dbReference type="EMBL" id="MBD8497240.1"/>
    </source>
</evidence>
<dbReference type="RefSeq" id="WP_192023651.1">
    <property type="nucleotide sequence ID" value="NZ_JACYTN010000001.1"/>
</dbReference>
<name>A0ABR9AVK5_9BACL</name>
<comment type="caution">
    <text evidence="1">The sequence shown here is derived from an EMBL/GenBank/DDBJ whole genome shotgun (WGS) entry which is preliminary data.</text>
</comment>
<dbReference type="SUPFAM" id="SSF55961">
    <property type="entry name" value="Bet v1-like"/>
    <property type="match status" value="1"/>
</dbReference>
<accession>A0ABR9AVK5</accession>
<gene>
    <name evidence="1" type="ORF">IFO66_02875</name>
</gene>
<organism evidence="1 2">
    <name type="scientific">Paenibacillus arenosi</name>
    <dbReference type="NCBI Taxonomy" id="2774142"/>
    <lineage>
        <taxon>Bacteria</taxon>
        <taxon>Bacillati</taxon>
        <taxon>Bacillota</taxon>
        <taxon>Bacilli</taxon>
        <taxon>Bacillales</taxon>
        <taxon>Paenibacillaceae</taxon>
        <taxon>Paenibacillus</taxon>
    </lineage>
</organism>
<dbReference type="Proteomes" id="UP000634529">
    <property type="component" value="Unassembled WGS sequence"/>
</dbReference>
<keyword evidence="2" id="KW-1185">Reference proteome</keyword>
<dbReference type="Gene3D" id="3.30.530.20">
    <property type="match status" value="1"/>
</dbReference>
<dbReference type="CDD" id="cd07814">
    <property type="entry name" value="SRPBCC_CalC_Aha1-like"/>
    <property type="match status" value="1"/>
</dbReference>
<protein>
    <submittedName>
        <fullName evidence="1">SRPBCC domain-containing protein</fullName>
    </submittedName>
</protein>
<evidence type="ECO:0000313" key="2">
    <source>
        <dbReference type="Proteomes" id="UP000634529"/>
    </source>
</evidence>
<dbReference type="InterPro" id="IPR023393">
    <property type="entry name" value="START-like_dom_sf"/>
</dbReference>